<dbReference type="Proteomes" id="UP000054279">
    <property type="component" value="Unassembled WGS sequence"/>
</dbReference>
<feature type="compositionally biased region" description="Polar residues" evidence="1">
    <location>
        <begin position="212"/>
        <end position="224"/>
    </location>
</feature>
<reference evidence="2 3" key="1">
    <citation type="submission" date="2014-06" db="EMBL/GenBank/DDBJ databases">
        <title>Evolutionary Origins and Diversification of the Mycorrhizal Mutualists.</title>
        <authorList>
            <consortium name="DOE Joint Genome Institute"/>
            <consortium name="Mycorrhizal Genomics Consortium"/>
            <person name="Kohler A."/>
            <person name="Kuo A."/>
            <person name="Nagy L.G."/>
            <person name="Floudas D."/>
            <person name="Copeland A."/>
            <person name="Barry K.W."/>
            <person name="Cichocki N."/>
            <person name="Veneault-Fourrey C."/>
            <person name="LaButti K."/>
            <person name="Lindquist E.A."/>
            <person name="Lipzen A."/>
            <person name="Lundell T."/>
            <person name="Morin E."/>
            <person name="Murat C."/>
            <person name="Riley R."/>
            <person name="Ohm R."/>
            <person name="Sun H."/>
            <person name="Tunlid A."/>
            <person name="Henrissat B."/>
            <person name="Grigoriev I.V."/>
            <person name="Hibbett D.S."/>
            <person name="Martin F."/>
        </authorList>
    </citation>
    <scope>NUCLEOTIDE SEQUENCE [LARGE SCALE GENOMIC DNA]</scope>
    <source>
        <strain evidence="2 3">SS14</strain>
    </source>
</reference>
<feature type="compositionally biased region" description="Basic residues" evidence="1">
    <location>
        <begin position="152"/>
        <end position="162"/>
    </location>
</feature>
<sequence>MEVTALQAPTLCHSGSSNSHYTKKRLTDAPCHWRAVQREAYVSDTRDAPTTPVADVIAAEHDSDAQSMARRPPHLRTHLATLHLRESVGAVDVQNCVVKVIPEEGLLDDEFFAKRQLAGTSPRRSAINRTPPYPHEVHPSLIDTPHLQTHNSHGRLVSRPRRSLPPYPHVAHESFVESMERHVRPDSHPLAERNHRPPLPSVHNADDIPTDNKPSIHTNVNEPSQPRCRTSARRLRRRLQCYSHFIAFGSHFSTSTSNLRRSQSHGKGPSTTSTTTTTVSSRPSFGSSTYTSAGASGATSSTTHAPTPAPTFAPGISFGPPPPLPSRKGSANVLQGAAGGSPSSLVGAERDGPEGMSVSTSTAMDAATLPTSPATLPISSTSTSSLASMQATTTTHAVAAASSTSTATASAHDDDASPTSITITSIYKTLIRRYSRSSSSNSYFLVINFNTHNICNATFNTNTRFIDTLTLRHRIFGPPLPSQAVVPPSQLAPPGHRCSLFRSLRALRSALHPQSPQVPPHLLRRIFDINRLDCFTGNCVAAACFAFFFDVLYVGAGI</sequence>
<accession>A0A0C9UKR4</accession>
<feature type="region of interest" description="Disordered" evidence="1">
    <location>
        <begin position="184"/>
        <end position="232"/>
    </location>
</feature>
<protein>
    <submittedName>
        <fullName evidence="2">Uncharacterized protein</fullName>
    </submittedName>
</protein>
<evidence type="ECO:0000313" key="3">
    <source>
        <dbReference type="Proteomes" id="UP000054279"/>
    </source>
</evidence>
<feature type="compositionally biased region" description="Low complexity" evidence="1">
    <location>
        <begin position="270"/>
        <end position="318"/>
    </location>
</feature>
<evidence type="ECO:0000313" key="2">
    <source>
        <dbReference type="EMBL" id="KIJ43678.1"/>
    </source>
</evidence>
<feature type="compositionally biased region" description="Basic and acidic residues" evidence="1">
    <location>
        <begin position="184"/>
        <end position="195"/>
    </location>
</feature>
<dbReference type="HOGENOM" id="CLU_488488_0_0_1"/>
<evidence type="ECO:0000256" key="1">
    <source>
        <dbReference type="SAM" id="MobiDB-lite"/>
    </source>
</evidence>
<dbReference type="EMBL" id="KN837121">
    <property type="protein sequence ID" value="KIJ43678.1"/>
    <property type="molecule type" value="Genomic_DNA"/>
</dbReference>
<feature type="region of interest" description="Disordered" evidence="1">
    <location>
        <begin position="1"/>
        <end position="23"/>
    </location>
</feature>
<gene>
    <name evidence="2" type="ORF">M422DRAFT_252918</name>
</gene>
<feature type="region of interest" description="Disordered" evidence="1">
    <location>
        <begin position="254"/>
        <end position="360"/>
    </location>
</feature>
<proteinExistence type="predicted"/>
<organism evidence="2 3">
    <name type="scientific">Sphaerobolus stellatus (strain SS14)</name>
    <dbReference type="NCBI Taxonomy" id="990650"/>
    <lineage>
        <taxon>Eukaryota</taxon>
        <taxon>Fungi</taxon>
        <taxon>Dikarya</taxon>
        <taxon>Basidiomycota</taxon>
        <taxon>Agaricomycotina</taxon>
        <taxon>Agaricomycetes</taxon>
        <taxon>Phallomycetidae</taxon>
        <taxon>Geastrales</taxon>
        <taxon>Sphaerobolaceae</taxon>
        <taxon>Sphaerobolus</taxon>
    </lineage>
</organism>
<feature type="region of interest" description="Disordered" evidence="1">
    <location>
        <begin position="144"/>
        <end position="167"/>
    </location>
</feature>
<name>A0A0C9UKR4_SPHS4</name>
<dbReference type="AlphaFoldDB" id="A0A0C9UKR4"/>
<keyword evidence="3" id="KW-1185">Reference proteome</keyword>